<feature type="domain" description="Major facilitator superfamily (MFS) profile" evidence="7">
    <location>
        <begin position="1"/>
        <end position="380"/>
    </location>
</feature>
<feature type="transmembrane region" description="Helical" evidence="6">
    <location>
        <begin position="203"/>
        <end position="223"/>
    </location>
</feature>
<evidence type="ECO:0000256" key="3">
    <source>
        <dbReference type="ARBA" id="ARBA00022692"/>
    </source>
</evidence>
<dbReference type="InterPro" id="IPR011701">
    <property type="entry name" value="MFS"/>
</dbReference>
<feature type="transmembrane region" description="Helical" evidence="6">
    <location>
        <begin position="122"/>
        <end position="144"/>
    </location>
</feature>
<reference evidence="8 9" key="1">
    <citation type="journal article" date="2013" name="Int. J. Syst. Evol. Microbiol.">
        <title>Marinicauda pacifica gen. nov., sp. nov., a prosthecate alphaproteobacterium of the family Hyphomonadaceae isolated from deep seawater.</title>
        <authorList>
            <person name="Zhang X.Y."/>
            <person name="Li G.W."/>
            <person name="Wang C.S."/>
            <person name="Zhang Y.J."/>
            <person name="Xu X.W."/>
            <person name="Li H."/>
            <person name="Liu A."/>
            <person name="Liu C."/>
            <person name="Xie B.B."/>
            <person name="Qin Q.L."/>
            <person name="Xu Z."/>
            <person name="Chen X.L."/>
            <person name="Zhou B.C."/>
            <person name="Zhang Y.Z."/>
        </authorList>
    </citation>
    <scope>NUCLEOTIDE SEQUENCE [LARGE SCALE GENOMIC DNA]</scope>
    <source>
        <strain evidence="8 9">P-1 km-3</strain>
    </source>
</reference>
<evidence type="ECO:0000259" key="7">
    <source>
        <dbReference type="PROSITE" id="PS50850"/>
    </source>
</evidence>
<protein>
    <submittedName>
        <fullName evidence="8">MFS transporter</fullName>
    </submittedName>
</protein>
<sequence length="403" mass="41713">MVGALMGLNALSIDVLLPALPEIGQALGAPGNDRQLVITAYVFGFGIAQLAFGPIADSIGRRSTLMWALVGYVIATALCMIAPSFAILLAARALQGAAAAATRVVAMAVVRDLVSGRRMAEIMSFAMTVFMAAPILAPGLGQLILLAGNWQAIFLVLLLGSAILLVWMGRRLPETLNPEDAIAVRLGPALRNYLLAASNRMSLGYMIASSLIFGALFAFIATSEQIIAGIYGLDAWFGVAFGGIALGLAAVTMTNARIVRRFGMRKISHAALIGFIVVNGAHALISLAGPVPFWLYYILLGSGMLTFGLIGANFSALVMEPAGRRAGTAAALYGAATSISGAVLGSLIGQTFDGTVTPVLLGMVGLGASCLVVVLVTERGKLFGATPDEDEDEDGQDAGVRQG</sequence>
<dbReference type="EMBL" id="SRXV01000001">
    <property type="protein sequence ID" value="TGY94899.1"/>
    <property type="molecule type" value="Genomic_DNA"/>
</dbReference>
<dbReference type="InterPro" id="IPR036259">
    <property type="entry name" value="MFS_trans_sf"/>
</dbReference>
<dbReference type="PANTHER" id="PTHR23502:SF132">
    <property type="entry name" value="POLYAMINE TRANSPORTER 2-RELATED"/>
    <property type="match status" value="1"/>
</dbReference>
<dbReference type="Gene3D" id="1.20.1720.10">
    <property type="entry name" value="Multidrug resistance protein D"/>
    <property type="match status" value="1"/>
</dbReference>
<evidence type="ECO:0000313" key="9">
    <source>
        <dbReference type="Proteomes" id="UP000305451"/>
    </source>
</evidence>
<feature type="transmembrane region" description="Helical" evidence="6">
    <location>
        <begin position="65"/>
        <end position="87"/>
    </location>
</feature>
<feature type="transmembrane region" description="Helical" evidence="6">
    <location>
        <begin position="235"/>
        <end position="258"/>
    </location>
</feature>
<gene>
    <name evidence="8" type="ORF">E5162_00330</name>
</gene>
<evidence type="ECO:0000313" key="8">
    <source>
        <dbReference type="EMBL" id="TGY94899.1"/>
    </source>
</evidence>
<feature type="transmembrane region" description="Helical" evidence="6">
    <location>
        <begin position="270"/>
        <end position="288"/>
    </location>
</feature>
<dbReference type="GO" id="GO:0022857">
    <property type="term" value="F:transmembrane transporter activity"/>
    <property type="evidence" value="ECO:0007669"/>
    <property type="project" value="InterPro"/>
</dbReference>
<name>A0A4V3RZN0_9PROT</name>
<feature type="transmembrane region" description="Helical" evidence="6">
    <location>
        <begin position="294"/>
        <end position="318"/>
    </location>
</feature>
<feature type="transmembrane region" description="Helical" evidence="6">
    <location>
        <begin position="38"/>
        <end position="56"/>
    </location>
</feature>
<dbReference type="GO" id="GO:1990961">
    <property type="term" value="P:xenobiotic detoxification by transmembrane export across the plasma membrane"/>
    <property type="evidence" value="ECO:0007669"/>
    <property type="project" value="TreeGrafter"/>
</dbReference>
<keyword evidence="4 6" id="KW-1133">Transmembrane helix</keyword>
<dbReference type="PROSITE" id="PS50850">
    <property type="entry name" value="MFS"/>
    <property type="match status" value="1"/>
</dbReference>
<evidence type="ECO:0000256" key="2">
    <source>
        <dbReference type="ARBA" id="ARBA00022448"/>
    </source>
</evidence>
<comment type="subcellular location">
    <subcellularLocation>
        <location evidence="1">Membrane</location>
        <topology evidence="1">Multi-pass membrane protein</topology>
    </subcellularLocation>
</comment>
<dbReference type="RefSeq" id="WP_135944095.1">
    <property type="nucleotide sequence ID" value="NZ_JBELEN010000008.1"/>
</dbReference>
<feature type="transmembrane region" description="Helical" evidence="6">
    <location>
        <begin position="150"/>
        <end position="168"/>
    </location>
</feature>
<keyword evidence="3 6" id="KW-0812">Transmembrane</keyword>
<dbReference type="GO" id="GO:0005886">
    <property type="term" value="C:plasma membrane"/>
    <property type="evidence" value="ECO:0007669"/>
    <property type="project" value="TreeGrafter"/>
</dbReference>
<accession>A0A4V3RZN0</accession>
<organism evidence="8 9">
    <name type="scientific">Marinicauda pacifica</name>
    <dbReference type="NCBI Taxonomy" id="1133559"/>
    <lineage>
        <taxon>Bacteria</taxon>
        <taxon>Pseudomonadati</taxon>
        <taxon>Pseudomonadota</taxon>
        <taxon>Alphaproteobacteria</taxon>
        <taxon>Maricaulales</taxon>
        <taxon>Maricaulaceae</taxon>
        <taxon>Marinicauda</taxon>
    </lineage>
</organism>
<dbReference type="Proteomes" id="UP000305451">
    <property type="component" value="Unassembled WGS sequence"/>
</dbReference>
<dbReference type="InterPro" id="IPR005829">
    <property type="entry name" value="Sugar_transporter_CS"/>
</dbReference>
<dbReference type="PANTHER" id="PTHR23502">
    <property type="entry name" value="MAJOR FACILITATOR SUPERFAMILY"/>
    <property type="match status" value="1"/>
</dbReference>
<keyword evidence="9" id="KW-1185">Reference proteome</keyword>
<dbReference type="Pfam" id="PF07690">
    <property type="entry name" value="MFS_1"/>
    <property type="match status" value="1"/>
</dbReference>
<keyword evidence="5 6" id="KW-0472">Membrane</keyword>
<dbReference type="AlphaFoldDB" id="A0A4V3RZN0"/>
<evidence type="ECO:0000256" key="4">
    <source>
        <dbReference type="ARBA" id="ARBA00022989"/>
    </source>
</evidence>
<dbReference type="InterPro" id="IPR020846">
    <property type="entry name" value="MFS_dom"/>
</dbReference>
<feature type="transmembrane region" description="Helical" evidence="6">
    <location>
        <begin position="330"/>
        <end position="349"/>
    </location>
</feature>
<dbReference type="PROSITE" id="PS00216">
    <property type="entry name" value="SUGAR_TRANSPORT_1"/>
    <property type="match status" value="1"/>
</dbReference>
<comment type="caution">
    <text evidence="8">The sequence shown here is derived from an EMBL/GenBank/DDBJ whole genome shotgun (WGS) entry which is preliminary data.</text>
</comment>
<evidence type="ECO:0000256" key="5">
    <source>
        <dbReference type="ARBA" id="ARBA00023136"/>
    </source>
</evidence>
<dbReference type="SUPFAM" id="SSF103473">
    <property type="entry name" value="MFS general substrate transporter"/>
    <property type="match status" value="1"/>
</dbReference>
<feature type="transmembrane region" description="Helical" evidence="6">
    <location>
        <begin position="355"/>
        <end position="376"/>
    </location>
</feature>
<evidence type="ECO:0000256" key="6">
    <source>
        <dbReference type="SAM" id="Phobius"/>
    </source>
</evidence>
<dbReference type="OrthoDB" id="9800416at2"/>
<proteinExistence type="predicted"/>
<evidence type="ECO:0000256" key="1">
    <source>
        <dbReference type="ARBA" id="ARBA00004141"/>
    </source>
</evidence>
<keyword evidence="2" id="KW-0813">Transport</keyword>